<dbReference type="InterPro" id="IPR036770">
    <property type="entry name" value="Ankyrin_rpt-contain_sf"/>
</dbReference>
<feature type="transmembrane region" description="Helical" evidence="2">
    <location>
        <begin position="385"/>
        <end position="407"/>
    </location>
</feature>
<dbReference type="Pfam" id="PF13962">
    <property type="entry name" value="PGG"/>
    <property type="match status" value="1"/>
</dbReference>
<dbReference type="SMART" id="SM00248">
    <property type="entry name" value="ANK"/>
    <property type="match status" value="5"/>
</dbReference>
<feature type="repeat" description="ANK" evidence="1">
    <location>
        <begin position="95"/>
        <end position="127"/>
    </location>
</feature>
<feature type="transmembrane region" description="Helical" evidence="2">
    <location>
        <begin position="467"/>
        <end position="492"/>
    </location>
</feature>
<dbReference type="InterPro" id="IPR026961">
    <property type="entry name" value="PGG_dom"/>
</dbReference>
<keyword evidence="1" id="KW-0040">ANK repeat</keyword>
<dbReference type="SUPFAM" id="SSF48403">
    <property type="entry name" value="Ankyrin repeat"/>
    <property type="match status" value="2"/>
</dbReference>
<reference evidence="4" key="1">
    <citation type="submission" date="2016-07" db="EMBL/GenBank/DDBJ databases">
        <title>De novo transcriptome assembly of four accessions of the metal hyperaccumulator plant Noccaea caerulescens.</title>
        <authorList>
            <person name="Blande D."/>
            <person name="Halimaa P."/>
            <person name="Tervahauta A.I."/>
            <person name="Aarts M.G."/>
            <person name="Karenlampi S.O."/>
        </authorList>
    </citation>
    <scope>NUCLEOTIDE SEQUENCE</scope>
</reference>
<dbReference type="PROSITE" id="PS50088">
    <property type="entry name" value="ANK_REPEAT"/>
    <property type="match status" value="1"/>
</dbReference>
<sequence length="553" mass="62533">MKGDWEATKAIIDEHEDIVVATLTSKSEIALHIAVTTKNQEYVRDLLGRMKSTNLTIKNEDGNTALCFAAASGVVEIAEMLIAMNEELPMIRGGGGMTPIHMAALFGHREMVICLYQEKYLTNLNNKEFKNLFHAMVSADIYDVALKMLENKSRREFIARPQNNYEETALHLMARKPSAVGHSKELNLFQKLANSIYEGFYHEAKMRTLAHQVVEELWSLVVQLPVKELSVFLESPSKLLFDAAESGNLEFLVILIRSYPDLIWKVDEKNRSLFHIALVNRHENIFDIIYELGAIKDLLAMYTEDESGDNMLHMVARLPPPSRLQVVSGAALQMQSEVRWFEAVKKIVPRSYIKAKNGHGDVADDIFTKEHEGLRKEGERWMKETATACMLVATLIATVVFASAFALPGGGDDAGFPKLHKKLWFDLFLLSDFISLISSVASIVLFLSILTCRYAEEDFRTALTTKLLLGLFTLFVSIISMVFAFTATMILIRSKEPIWNTILIGSLASAAALSFSRLHYRLWFDMLWSFLVKYHKRKSGLYSSQTKKEKKVA</sequence>
<dbReference type="EMBL" id="GEVK01007043">
    <property type="protein sequence ID" value="JAU45789.1"/>
    <property type="molecule type" value="Transcribed_RNA"/>
</dbReference>
<evidence type="ECO:0000259" key="3">
    <source>
        <dbReference type="Pfam" id="PF13962"/>
    </source>
</evidence>
<keyword evidence="2" id="KW-1133">Transmembrane helix</keyword>
<accession>A0A1J3FST8</accession>
<feature type="transmembrane region" description="Helical" evidence="2">
    <location>
        <begin position="427"/>
        <end position="455"/>
    </location>
</feature>
<organism evidence="4">
    <name type="scientific">Noccaea caerulescens</name>
    <name type="common">Alpine penny-cress</name>
    <name type="synonym">Thlaspi caerulescens</name>
    <dbReference type="NCBI Taxonomy" id="107243"/>
    <lineage>
        <taxon>Eukaryota</taxon>
        <taxon>Viridiplantae</taxon>
        <taxon>Streptophyta</taxon>
        <taxon>Embryophyta</taxon>
        <taxon>Tracheophyta</taxon>
        <taxon>Spermatophyta</taxon>
        <taxon>Magnoliopsida</taxon>
        <taxon>eudicotyledons</taxon>
        <taxon>Gunneridae</taxon>
        <taxon>Pentapetalae</taxon>
        <taxon>rosids</taxon>
        <taxon>malvids</taxon>
        <taxon>Brassicales</taxon>
        <taxon>Brassicaceae</taxon>
        <taxon>Coluteocarpeae</taxon>
        <taxon>Noccaea</taxon>
    </lineage>
</organism>
<feature type="transmembrane region" description="Helical" evidence="2">
    <location>
        <begin position="498"/>
        <end position="516"/>
    </location>
</feature>
<name>A0A1J3FST8_NOCCA</name>
<dbReference type="GO" id="GO:0016020">
    <property type="term" value="C:membrane"/>
    <property type="evidence" value="ECO:0007669"/>
    <property type="project" value="TreeGrafter"/>
</dbReference>
<evidence type="ECO:0000256" key="2">
    <source>
        <dbReference type="SAM" id="Phobius"/>
    </source>
</evidence>
<dbReference type="AlphaFoldDB" id="A0A1J3FST8"/>
<dbReference type="PANTHER" id="PTHR24177:SF292">
    <property type="entry name" value="ANKYRIN REPEAT FAMILY PROTEIN-RELATED"/>
    <property type="match status" value="1"/>
</dbReference>
<feature type="domain" description="PGG" evidence="3">
    <location>
        <begin position="380"/>
        <end position="490"/>
    </location>
</feature>
<dbReference type="InterPro" id="IPR002110">
    <property type="entry name" value="Ankyrin_rpt"/>
</dbReference>
<gene>
    <name evidence="4" type="ORF">LC_TR10204_c0_g1_i1_g.35947</name>
</gene>
<protein>
    <submittedName>
        <fullName evidence="4">Ankyrin repeat-containing protein</fullName>
    </submittedName>
</protein>
<proteinExistence type="predicted"/>
<evidence type="ECO:0000313" key="4">
    <source>
        <dbReference type="EMBL" id="JAU45789.1"/>
    </source>
</evidence>
<keyword evidence="2" id="KW-0472">Membrane</keyword>
<dbReference type="Pfam" id="PF12796">
    <property type="entry name" value="Ank_2"/>
    <property type="match status" value="1"/>
</dbReference>
<dbReference type="Gene3D" id="1.25.40.20">
    <property type="entry name" value="Ankyrin repeat-containing domain"/>
    <property type="match status" value="1"/>
</dbReference>
<evidence type="ECO:0000256" key="1">
    <source>
        <dbReference type="PROSITE-ProRule" id="PRU00023"/>
    </source>
</evidence>
<dbReference type="PANTHER" id="PTHR24177">
    <property type="entry name" value="CASKIN"/>
    <property type="match status" value="1"/>
</dbReference>
<keyword evidence="2" id="KW-0812">Transmembrane</keyword>